<organism evidence="1 2">
    <name type="scientific">Sphingobacterium kitahiroshimense</name>
    <dbReference type="NCBI Taxonomy" id="470446"/>
    <lineage>
        <taxon>Bacteria</taxon>
        <taxon>Pseudomonadati</taxon>
        <taxon>Bacteroidota</taxon>
        <taxon>Sphingobacteriia</taxon>
        <taxon>Sphingobacteriales</taxon>
        <taxon>Sphingobacteriaceae</taxon>
        <taxon>Sphingobacterium</taxon>
    </lineage>
</organism>
<dbReference type="Proteomes" id="UP001409291">
    <property type="component" value="Unassembled WGS sequence"/>
</dbReference>
<accession>A0ABV0BYG8</accession>
<dbReference type="EMBL" id="JBDJNQ010000010">
    <property type="protein sequence ID" value="MEN5379600.1"/>
    <property type="molecule type" value="Genomic_DNA"/>
</dbReference>
<keyword evidence="2" id="KW-1185">Reference proteome</keyword>
<dbReference type="SMART" id="SM00671">
    <property type="entry name" value="SEL1"/>
    <property type="match status" value="3"/>
</dbReference>
<evidence type="ECO:0000313" key="2">
    <source>
        <dbReference type="Proteomes" id="UP001409291"/>
    </source>
</evidence>
<name>A0ABV0BYG8_9SPHI</name>
<dbReference type="SUPFAM" id="SSF81901">
    <property type="entry name" value="HCP-like"/>
    <property type="match status" value="1"/>
</dbReference>
<dbReference type="Pfam" id="PF08238">
    <property type="entry name" value="Sel1"/>
    <property type="match status" value="4"/>
</dbReference>
<proteinExistence type="predicted"/>
<gene>
    <name evidence="1" type="ORF">ABE541_20195</name>
</gene>
<comment type="caution">
    <text evidence="1">The sequence shown here is derived from an EMBL/GenBank/DDBJ whole genome shotgun (WGS) entry which is preliminary data.</text>
</comment>
<dbReference type="InterPro" id="IPR011990">
    <property type="entry name" value="TPR-like_helical_dom_sf"/>
</dbReference>
<dbReference type="RefSeq" id="WP_346582434.1">
    <property type="nucleotide sequence ID" value="NZ_JBDJLH010000002.1"/>
</dbReference>
<dbReference type="InterPro" id="IPR050767">
    <property type="entry name" value="Sel1_AlgK"/>
</dbReference>
<protein>
    <submittedName>
        <fullName evidence="1">Tetratricopeptide repeat protein</fullName>
    </submittedName>
</protein>
<dbReference type="InterPro" id="IPR006597">
    <property type="entry name" value="Sel1-like"/>
</dbReference>
<dbReference type="PANTHER" id="PTHR11102">
    <property type="entry name" value="SEL-1-LIKE PROTEIN"/>
    <property type="match status" value="1"/>
</dbReference>
<dbReference type="PANTHER" id="PTHR11102:SF160">
    <property type="entry name" value="ERAD-ASSOCIATED E3 UBIQUITIN-PROTEIN LIGASE COMPONENT HRD3"/>
    <property type="match status" value="1"/>
</dbReference>
<sequence length="295" mass="33531">MKLRIRLNAYRHFSPSKSTFSPSAKPSAVILKPKSQMKSNLLTILSILFFQLSFGQNTEELNNQSKELIQQGKFNEAFPILKKAAELGNSEAQYNLGYFLQSGTTGIKDVKAAIEWYKKSSDNGFNNGHYAMMMAYGNGEGVEQNSEKAFEYALKCADNDDATCMWNVVNCYLTGNGVKVDISKFKEWIVRLAKLQNPENLALSGNITSARLEIANFYKKGEHFEQDNYTSYLWYLIYNESKVDLSILKQEEVITEIKEIETKLSKQQIKNAPIDAEKIFGQKLNNINELYKSSL</sequence>
<evidence type="ECO:0000313" key="1">
    <source>
        <dbReference type="EMBL" id="MEN5379600.1"/>
    </source>
</evidence>
<reference evidence="1 2" key="1">
    <citation type="submission" date="2024-04" db="EMBL/GenBank/DDBJ databases">
        <title>WGS of bacteria from Torrens River.</title>
        <authorList>
            <person name="Wyrsch E.R."/>
            <person name="Drigo B."/>
        </authorList>
    </citation>
    <scope>NUCLEOTIDE SEQUENCE [LARGE SCALE GENOMIC DNA]</scope>
    <source>
        <strain evidence="1 2">TWI391</strain>
    </source>
</reference>
<dbReference type="Gene3D" id="1.25.40.10">
    <property type="entry name" value="Tetratricopeptide repeat domain"/>
    <property type="match status" value="1"/>
</dbReference>